<accession>A0A3M8CP70</accession>
<proteinExistence type="predicted"/>
<evidence type="ECO:0000313" key="1">
    <source>
        <dbReference type="EMBL" id="RNB77556.1"/>
    </source>
</evidence>
<reference evidence="1 2" key="1">
    <citation type="submission" date="2018-10" db="EMBL/GenBank/DDBJ databases">
        <title>Phylogenomics of Brevibacillus.</title>
        <authorList>
            <person name="Dunlap C."/>
        </authorList>
    </citation>
    <scope>NUCLEOTIDE SEQUENCE [LARGE SCALE GENOMIC DNA]</scope>
    <source>
        <strain evidence="1 2">JCM 15085</strain>
    </source>
</reference>
<dbReference type="EMBL" id="RHHT01000030">
    <property type="protein sequence ID" value="RNB77556.1"/>
    <property type="molecule type" value="Genomic_DNA"/>
</dbReference>
<dbReference type="AlphaFoldDB" id="A0A3M8CP70"/>
<comment type="caution">
    <text evidence="1">The sequence shown here is derived from an EMBL/GenBank/DDBJ whole genome shotgun (WGS) entry which is preliminary data.</text>
</comment>
<name>A0A3M8CP70_9BACL</name>
<gene>
    <name evidence="1" type="ORF">EDM58_14945</name>
</gene>
<evidence type="ECO:0000313" key="2">
    <source>
        <dbReference type="Proteomes" id="UP000281915"/>
    </source>
</evidence>
<protein>
    <submittedName>
        <fullName evidence="1">Uncharacterized protein</fullName>
    </submittedName>
</protein>
<dbReference type="Proteomes" id="UP000281915">
    <property type="component" value="Unassembled WGS sequence"/>
</dbReference>
<organism evidence="1 2">
    <name type="scientific">Brevibacillus panacihumi</name>
    <dbReference type="NCBI Taxonomy" id="497735"/>
    <lineage>
        <taxon>Bacteria</taxon>
        <taxon>Bacillati</taxon>
        <taxon>Bacillota</taxon>
        <taxon>Bacilli</taxon>
        <taxon>Bacillales</taxon>
        <taxon>Paenibacillaceae</taxon>
        <taxon>Brevibacillus</taxon>
    </lineage>
</organism>
<sequence length="96" mass="11063">MIEMRCAVEEDIHLPDISFCRVCENAYGINRGIYNTIDAYFYQKGHRDIVLRRRIILSFLQFIGARSAKLNKKSSYKFGNGGLIEKLDSFTNAHLS</sequence>